<dbReference type="Proteomes" id="UP001500503">
    <property type="component" value="Unassembled WGS sequence"/>
</dbReference>
<dbReference type="PANTHER" id="PTHR34512">
    <property type="entry name" value="CELL SURFACE PROTEIN"/>
    <property type="match status" value="1"/>
</dbReference>
<sequence>MLTELEDDPGKPEDRPDGGVRAGGLRRSAGSIAVATGFGCVAVATIGVIAQMAFGLGGHRSPTMLIILLVLMPALGGITMAAWEKPHAVRLCALLIGVALGAWFFYATIGRGVSQVWAAPADRPGDVRAVGDWTVADLVVRARPDVVAAYRLGDGRVAWTWAPPGREVVCAMSDRTASGTGLIGYTEAHAGGPRCDHVTALDLSIGRPRWTTTVNGPSTAWSPSTPGTVAATRSSAVLQDGEGWRAVNMSDGRTLWRAGVGHGCSPLRLAAGLDRVVTAATCGDAAPVLRSLSPSDGRELWHAALPARGEPRDLALLSVDPVTVWIFESGPRGTRAVVSYDESGRARATIPQSGTSGELAIPLDEPGFSTASFVARPAYGAVVVGDLLITSAARPGDVRISNDGGNGFSRSAKGRLVAFSLTDGTLRWTAELDDHVNGIAAGGDTVWALTIDTIARVNAATGKRLATVAVHGTRQLNTADLWRTAGRFVIVAEDGTESVITENAPVRVLR</sequence>
<dbReference type="SUPFAM" id="SSF50998">
    <property type="entry name" value="Quinoprotein alcohol dehydrogenase-like"/>
    <property type="match status" value="1"/>
</dbReference>
<evidence type="ECO:0000313" key="4">
    <source>
        <dbReference type="EMBL" id="GAA4510672.1"/>
    </source>
</evidence>
<gene>
    <name evidence="4" type="ORF">GCM10023191_073650</name>
</gene>
<feature type="domain" description="Pyrrolo-quinoline quinone repeat" evidence="3">
    <location>
        <begin position="401"/>
        <end position="467"/>
    </location>
</feature>
<dbReference type="EMBL" id="BAABHF010000046">
    <property type="protein sequence ID" value="GAA4510672.1"/>
    <property type="molecule type" value="Genomic_DNA"/>
</dbReference>
<feature type="transmembrane region" description="Helical" evidence="2">
    <location>
        <begin position="63"/>
        <end position="82"/>
    </location>
</feature>
<dbReference type="Gene3D" id="2.130.10.10">
    <property type="entry name" value="YVTN repeat-like/Quinoprotein amine dehydrogenase"/>
    <property type="match status" value="1"/>
</dbReference>
<dbReference type="Pfam" id="PF13360">
    <property type="entry name" value="PQQ_2"/>
    <property type="match status" value="2"/>
</dbReference>
<feature type="compositionally biased region" description="Basic and acidic residues" evidence="1">
    <location>
        <begin position="8"/>
        <end position="18"/>
    </location>
</feature>
<dbReference type="InterPro" id="IPR002372">
    <property type="entry name" value="PQQ_rpt_dom"/>
</dbReference>
<feature type="region of interest" description="Disordered" evidence="1">
    <location>
        <begin position="1"/>
        <end position="22"/>
    </location>
</feature>
<keyword evidence="2" id="KW-0472">Membrane</keyword>
<name>A0ABP8QU64_9ACTN</name>
<keyword evidence="2" id="KW-0812">Transmembrane</keyword>
<dbReference type="InterPro" id="IPR011047">
    <property type="entry name" value="Quinoprotein_ADH-like_sf"/>
</dbReference>
<keyword evidence="2" id="KW-1133">Transmembrane helix</keyword>
<feature type="transmembrane region" description="Helical" evidence="2">
    <location>
        <begin position="88"/>
        <end position="106"/>
    </location>
</feature>
<feature type="transmembrane region" description="Helical" evidence="2">
    <location>
        <begin position="32"/>
        <end position="56"/>
    </location>
</feature>
<proteinExistence type="predicted"/>
<dbReference type="PANTHER" id="PTHR34512:SF30">
    <property type="entry name" value="OUTER MEMBRANE PROTEIN ASSEMBLY FACTOR BAMB"/>
    <property type="match status" value="1"/>
</dbReference>
<evidence type="ECO:0000259" key="3">
    <source>
        <dbReference type="Pfam" id="PF13360"/>
    </source>
</evidence>
<reference evidence="5" key="1">
    <citation type="journal article" date="2019" name="Int. J. Syst. Evol. Microbiol.">
        <title>The Global Catalogue of Microorganisms (GCM) 10K type strain sequencing project: providing services to taxonomists for standard genome sequencing and annotation.</title>
        <authorList>
            <consortium name="The Broad Institute Genomics Platform"/>
            <consortium name="The Broad Institute Genome Sequencing Center for Infectious Disease"/>
            <person name="Wu L."/>
            <person name="Ma J."/>
        </authorList>
    </citation>
    <scope>NUCLEOTIDE SEQUENCE [LARGE SCALE GENOMIC DNA]</scope>
    <source>
        <strain evidence="5">JCM 17933</strain>
    </source>
</reference>
<feature type="domain" description="Pyrrolo-quinoline quinone repeat" evidence="3">
    <location>
        <begin position="146"/>
        <end position="308"/>
    </location>
</feature>
<evidence type="ECO:0000256" key="1">
    <source>
        <dbReference type="SAM" id="MobiDB-lite"/>
    </source>
</evidence>
<evidence type="ECO:0000313" key="5">
    <source>
        <dbReference type="Proteomes" id="UP001500503"/>
    </source>
</evidence>
<evidence type="ECO:0000256" key="2">
    <source>
        <dbReference type="SAM" id="Phobius"/>
    </source>
</evidence>
<dbReference type="InterPro" id="IPR015943">
    <property type="entry name" value="WD40/YVTN_repeat-like_dom_sf"/>
</dbReference>
<accession>A0ABP8QU64</accession>
<keyword evidence="5" id="KW-1185">Reference proteome</keyword>
<organism evidence="4 5">
    <name type="scientific">Actinoallomurus oryzae</name>
    <dbReference type="NCBI Taxonomy" id="502180"/>
    <lineage>
        <taxon>Bacteria</taxon>
        <taxon>Bacillati</taxon>
        <taxon>Actinomycetota</taxon>
        <taxon>Actinomycetes</taxon>
        <taxon>Streptosporangiales</taxon>
        <taxon>Thermomonosporaceae</taxon>
        <taxon>Actinoallomurus</taxon>
    </lineage>
</organism>
<comment type="caution">
    <text evidence="4">The sequence shown here is derived from an EMBL/GenBank/DDBJ whole genome shotgun (WGS) entry which is preliminary data.</text>
</comment>
<dbReference type="RefSeq" id="WP_345471882.1">
    <property type="nucleotide sequence ID" value="NZ_BAABHF010000046.1"/>
</dbReference>
<protein>
    <recommendedName>
        <fullName evidence="3">Pyrrolo-quinoline quinone repeat domain-containing protein</fullName>
    </recommendedName>
</protein>